<sequence length="370" mass="39810">MSAVAYIHICRKKPNLKSLRFEKDAPDLAAKGYKAYPLVVAQPAATPAAVQEQAAPSDELVALFREAVAWGCVYGEVIPAHQWDSMRDDMAEKFAARHGAQPAAGMVSVTQHDASNYCLILRELGMEEEGDPVAEVQRLMAQPAALVVTASPDPRGVHVAVHQGEHCVHAEVVAVPAASAEQVRDWSAINAAIDEYVDGYDLRGEPGDHTPTEFEQFLILDAINGLLAEPEFLALLAAPVVAQPQPSGNAGEFKTDDQLGGLLASIRNYGSWKYAEAKGRAEPDLSDVRAAWDEVYEKVQALAAQASGQAQDAEDAARYRWLRNHPLDGLEETTPCIRAAESDSKHWALNGNDADAAIDAARQESKGGEG</sequence>
<organism evidence="2">
    <name type="scientific">plant metagenome</name>
    <dbReference type="NCBI Taxonomy" id="1297885"/>
    <lineage>
        <taxon>unclassified sequences</taxon>
        <taxon>metagenomes</taxon>
        <taxon>organismal metagenomes</taxon>
    </lineage>
</organism>
<protein>
    <submittedName>
        <fullName evidence="2">Uncharacterized protein</fullName>
    </submittedName>
</protein>
<feature type="compositionally biased region" description="Basic and acidic residues" evidence="1">
    <location>
        <begin position="361"/>
        <end position="370"/>
    </location>
</feature>
<proteinExistence type="predicted"/>
<gene>
    <name evidence="2" type="ORF">RAN3_2514</name>
</gene>
<dbReference type="EMBL" id="CAADIO010000004">
    <property type="protein sequence ID" value="VFR81074.1"/>
    <property type="molecule type" value="Genomic_DNA"/>
</dbReference>
<evidence type="ECO:0000313" key="2">
    <source>
        <dbReference type="EMBL" id="VFR81074.1"/>
    </source>
</evidence>
<name>A0A484U2C1_9ZZZZ</name>
<accession>A0A484U2C1</accession>
<evidence type="ECO:0000256" key="1">
    <source>
        <dbReference type="SAM" id="MobiDB-lite"/>
    </source>
</evidence>
<feature type="region of interest" description="Disordered" evidence="1">
    <location>
        <begin position="348"/>
        <end position="370"/>
    </location>
</feature>
<dbReference type="AlphaFoldDB" id="A0A484U2C1"/>
<reference evidence="2" key="1">
    <citation type="submission" date="2019-03" db="EMBL/GenBank/DDBJ databases">
        <authorList>
            <person name="Danneels B."/>
        </authorList>
    </citation>
    <scope>NUCLEOTIDE SEQUENCE</scope>
</reference>